<gene>
    <name evidence="1" type="ORF">BD310DRAFT_917388</name>
</gene>
<keyword evidence="2" id="KW-1185">Reference proteome</keyword>
<name>A0A4Q9Q6F0_9APHY</name>
<dbReference type="EMBL" id="ML145091">
    <property type="protein sequence ID" value="TBU62905.1"/>
    <property type="molecule type" value="Genomic_DNA"/>
</dbReference>
<protein>
    <submittedName>
        <fullName evidence="1">Uncharacterized protein</fullName>
    </submittedName>
</protein>
<dbReference type="AlphaFoldDB" id="A0A4Q9Q6F0"/>
<proteinExistence type="predicted"/>
<accession>A0A4Q9Q6F0</accession>
<evidence type="ECO:0000313" key="2">
    <source>
        <dbReference type="Proteomes" id="UP000292082"/>
    </source>
</evidence>
<evidence type="ECO:0000313" key="1">
    <source>
        <dbReference type="EMBL" id="TBU62905.1"/>
    </source>
</evidence>
<organism evidence="1 2">
    <name type="scientific">Dichomitus squalens</name>
    <dbReference type="NCBI Taxonomy" id="114155"/>
    <lineage>
        <taxon>Eukaryota</taxon>
        <taxon>Fungi</taxon>
        <taxon>Dikarya</taxon>
        <taxon>Basidiomycota</taxon>
        <taxon>Agaricomycotina</taxon>
        <taxon>Agaricomycetes</taxon>
        <taxon>Polyporales</taxon>
        <taxon>Polyporaceae</taxon>
        <taxon>Dichomitus</taxon>
    </lineage>
</organism>
<sequence length="59" mass="6166">MITVTAGIRPARVQSEGEGLVRGYQAHSRRGWRDNTSIVPCRIGGKGADVSLAPSLGCG</sequence>
<dbReference type="Proteomes" id="UP000292082">
    <property type="component" value="Unassembled WGS sequence"/>
</dbReference>
<reference evidence="1 2" key="1">
    <citation type="submission" date="2019-01" db="EMBL/GenBank/DDBJ databases">
        <title>Draft genome sequences of three monokaryotic isolates of the white-rot basidiomycete fungus Dichomitus squalens.</title>
        <authorList>
            <consortium name="DOE Joint Genome Institute"/>
            <person name="Lopez S.C."/>
            <person name="Andreopoulos B."/>
            <person name="Pangilinan J."/>
            <person name="Lipzen A."/>
            <person name="Riley R."/>
            <person name="Ahrendt S."/>
            <person name="Ng V."/>
            <person name="Barry K."/>
            <person name="Daum C."/>
            <person name="Grigoriev I.V."/>
            <person name="Hilden K.S."/>
            <person name="Makela M.R."/>
            <person name="de Vries R.P."/>
        </authorList>
    </citation>
    <scope>NUCLEOTIDE SEQUENCE [LARGE SCALE GENOMIC DNA]</scope>
    <source>
        <strain evidence="1 2">CBS 464.89</strain>
    </source>
</reference>